<protein>
    <recommendedName>
        <fullName evidence="3">NB-ARC domain-containing protein</fullName>
    </recommendedName>
</protein>
<dbReference type="EMBL" id="JBBNAG010000013">
    <property type="protein sequence ID" value="KAK9082657.1"/>
    <property type="molecule type" value="Genomic_DNA"/>
</dbReference>
<dbReference type="FunFam" id="3.40.50.300:FF:001091">
    <property type="entry name" value="Probable disease resistance protein At1g61300"/>
    <property type="match status" value="1"/>
</dbReference>
<comment type="caution">
    <text evidence="4">The sequence shown here is derived from an EMBL/GenBank/DDBJ whole genome shotgun (WGS) entry which is preliminary data.</text>
</comment>
<evidence type="ECO:0000256" key="1">
    <source>
        <dbReference type="ARBA" id="ARBA00022737"/>
    </source>
</evidence>
<dbReference type="GO" id="GO:0098542">
    <property type="term" value="P:defense response to other organism"/>
    <property type="evidence" value="ECO:0007669"/>
    <property type="project" value="TreeGrafter"/>
</dbReference>
<dbReference type="PANTHER" id="PTHR23155:SF1205">
    <property type="entry name" value="DISEASE RESISTANCE PROTEIN RPM1"/>
    <property type="match status" value="1"/>
</dbReference>
<dbReference type="GO" id="GO:0043531">
    <property type="term" value="F:ADP binding"/>
    <property type="evidence" value="ECO:0007669"/>
    <property type="project" value="InterPro"/>
</dbReference>
<dbReference type="AlphaFoldDB" id="A0AAP0E0M4"/>
<dbReference type="Gene3D" id="1.10.8.430">
    <property type="entry name" value="Helical domain of apoptotic protease-activating factors"/>
    <property type="match status" value="1"/>
</dbReference>
<dbReference type="PANTHER" id="PTHR23155">
    <property type="entry name" value="DISEASE RESISTANCE PROTEIN RP"/>
    <property type="match status" value="1"/>
</dbReference>
<dbReference type="Gene3D" id="1.10.10.10">
    <property type="entry name" value="Winged helix-like DNA-binding domain superfamily/Winged helix DNA-binding domain"/>
    <property type="match status" value="1"/>
</dbReference>
<keyword evidence="5" id="KW-1185">Reference proteome</keyword>
<dbReference type="InterPro" id="IPR044974">
    <property type="entry name" value="Disease_R_plants"/>
</dbReference>
<dbReference type="PRINTS" id="PR00364">
    <property type="entry name" value="DISEASERSIST"/>
</dbReference>
<accession>A0AAP0E0M4</accession>
<dbReference type="InterPro" id="IPR002182">
    <property type="entry name" value="NB-ARC"/>
</dbReference>
<evidence type="ECO:0000313" key="4">
    <source>
        <dbReference type="EMBL" id="KAK9082657.1"/>
    </source>
</evidence>
<sequence>MKRLGEQLNASLVKADELQARDKDVNRREWMLQVRDAVCEIEVIMDMFDLEDRLWKEQSFILRCAHFIPKRCAHLGRISEKILQIKPKIEGLITQKEKHVAEKASTSSSLDPTRRFRRVLHNTKENFAMVGMERAKVTLIGELVKDDVERRVVPIVGMPGSGKTTLAKHVYISDETKRHFDCCTWADVSQDYNVKGVLLRLLQNVGVVLSDEEKKMAEEEMMGKLNNFLENKRYLVVLDDLWTLQAWDDFEKAFPNGKSGSKIMVTSRNERLAAYADPRSQPVVPEMLSEKESWDLFCKRTFNNADPPGNFPQDLKHCGKKLVKKCGGLPLAIVVLGGLLSTKRRLIHEWESVLRNINWKLGKEERLHSIIDLSYDDLPYNLKSCFLYTSLFPEDFRIKRRRGDTA</sequence>
<dbReference type="Gene3D" id="1.20.5.4130">
    <property type="match status" value="1"/>
</dbReference>
<keyword evidence="2" id="KW-0611">Plant defense</keyword>
<dbReference type="Gene3D" id="3.40.50.300">
    <property type="entry name" value="P-loop containing nucleotide triphosphate hydrolases"/>
    <property type="match status" value="1"/>
</dbReference>
<dbReference type="InterPro" id="IPR042197">
    <property type="entry name" value="Apaf_helical"/>
</dbReference>
<dbReference type="FunFam" id="1.10.8.430:FF:000003">
    <property type="entry name" value="Probable disease resistance protein At5g66910"/>
    <property type="match status" value="1"/>
</dbReference>
<dbReference type="InterPro" id="IPR036388">
    <property type="entry name" value="WH-like_DNA-bd_sf"/>
</dbReference>
<evidence type="ECO:0000313" key="5">
    <source>
        <dbReference type="Proteomes" id="UP001419268"/>
    </source>
</evidence>
<keyword evidence="1" id="KW-0677">Repeat</keyword>
<evidence type="ECO:0000256" key="2">
    <source>
        <dbReference type="ARBA" id="ARBA00022821"/>
    </source>
</evidence>
<dbReference type="Pfam" id="PF00931">
    <property type="entry name" value="NB-ARC"/>
    <property type="match status" value="1"/>
</dbReference>
<gene>
    <name evidence="4" type="ORF">Scep_029128</name>
</gene>
<dbReference type="Proteomes" id="UP001419268">
    <property type="component" value="Unassembled WGS sequence"/>
</dbReference>
<feature type="domain" description="NB-ARC" evidence="3">
    <location>
        <begin position="137"/>
        <end position="305"/>
    </location>
</feature>
<dbReference type="InterPro" id="IPR027417">
    <property type="entry name" value="P-loop_NTPase"/>
</dbReference>
<proteinExistence type="predicted"/>
<reference evidence="4 5" key="1">
    <citation type="submission" date="2024-01" db="EMBL/GenBank/DDBJ databases">
        <title>Genome assemblies of Stephania.</title>
        <authorList>
            <person name="Yang L."/>
        </authorList>
    </citation>
    <scope>NUCLEOTIDE SEQUENCE [LARGE SCALE GENOMIC DNA]</scope>
    <source>
        <strain evidence="4">JXDWG</strain>
        <tissue evidence="4">Leaf</tissue>
    </source>
</reference>
<evidence type="ECO:0000259" key="3">
    <source>
        <dbReference type="Pfam" id="PF00931"/>
    </source>
</evidence>
<name>A0AAP0E0M4_9MAGN</name>
<dbReference type="SUPFAM" id="SSF52540">
    <property type="entry name" value="P-loop containing nucleoside triphosphate hydrolases"/>
    <property type="match status" value="1"/>
</dbReference>
<organism evidence="4 5">
    <name type="scientific">Stephania cephalantha</name>
    <dbReference type="NCBI Taxonomy" id="152367"/>
    <lineage>
        <taxon>Eukaryota</taxon>
        <taxon>Viridiplantae</taxon>
        <taxon>Streptophyta</taxon>
        <taxon>Embryophyta</taxon>
        <taxon>Tracheophyta</taxon>
        <taxon>Spermatophyta</taxon>
        <taxon>Magnoliopsida</taxon>
        <taxon>Ranunculales</taxon>
        <taxon>Menispermaceae</taxon>
        <taxon>Menispermoideae</taxon>
        <taxon>Cissampelideae</taxon>
        <taxon>Stephania</taxon>
    </lineage>
</organism>